<dbReference type="EMBL" id="JASVDS010000004">
    <property type="protein sequence ID" value="MDL5033280.1"/>
    <property type="molecule type" value="Genomic_DNA"/>
</dbReference>
<dbReference type="RefSeq" id="WP_285983369.1">
    <property type="nucleotide sequence ID" value="NZ_JASVDS010000004.1"/>
</dbReference>
<dbReference type="InterPro" id="IPR001763">
    <property type="entry name" value="Rhodanese-like_dom"/>
</dbReference>
<protein>
    <submittedName>
        <fullName evidence="2">Rhodanese-like domain-containing protein</fullName>
    </submittedName>
</protein>
<gene>
    <name evidence="2" type="ORF">QRD43_15295</name>
</gene>
<dbReference type="PANTHER" id="PTHR43629">
    <property type="entry name" value="PEPTIDYL-PROLYL CIS-TRANS ISOMERASE"/>
    <property type="match status" value="1"/>
</dbReference>
<dbReference type="Proteomes" id="UP001238603">
    <property type="component" value="Unassembled WGS sequence"/>
</dbReference>
<dbReference type="SMART" id="SM00450">
    <property type="entry name" value="RHOD"/>
    <property type="match status" value="1"/>
</dbReference>
<dbReference type="Gene3D" id="3.40.250.10">
    <property type="entry name" value="Rhodanese-like domain"/>
    <property type="match status" value="1"/>
</dbReference>
<accession>A0ABT7LMA3</accession>
<comment type="caution">
    <text evidence="2">The sequence shown here is derived from an EMBL/GenBank/DDBJ whole genome shotgun (WGS) entry which is preliminary data.</text>
</comment>
<sequence>MAWQLPPTEFPAWLAEVAPQGRPMLLDIREGWEVERVALQPAEVDWLHIPMNEVPARLEELDPQRAIVCYCHHGVRSLQVVAFLSARGFDSVYNLAGGIDAWSVQVDPSLPRY</sequence>
<feature type="domain" description="Rhodanese" evidence="1">
    <location>
        <begin position="47"/>
        <end position="111"/>
    </location>
</feature>
<dbReference type="Pfam" id="PF00581">
    <property type="entry name" value="Rhodanese"/>
    <property type="match status" value="1"/>
</dbReference>
<evidence type="ECO:0000259" key="1">
    <source>
        <dbReference type="PROSITE" id="PS50206"/>
    </source>
</evidence>
<proteinExistence type="predicted"/>
<organism evidence="2 3">
    <name type="scientific">Roseateles subflavus</name>
    <dbReference type="NCBI Taxonomy" id="3053353"/>
    <lineage>
        <taxon>Bacteria</taxon>
        <taxon>Pseudomonadati</taxon>
        <taxon>Pseudomonadota</taxon>
        <taxon>Betaproteobacteria</taxon>
        <taxon>Burkholderiales</taxon>
        <taxon>Sphaerotilaceae</taxon>
        <taxon>Roseateles</taxon>
    </lineage>
</organism>
<reference evidence="2 3" key="1">
    <citation type="submission" date="2023-06" db="EMBL/GenBank/DDBJ databases">
        <title>Pelomonas sp. APW6 16S ribosomal RNA gene genome sequencing and assembly.</title>
        <authorList>
            <person name="Woo H."/>
        </authorList>
    </citation>
    <scope>NUCLEOTIDE SEQUENCE [LARGE SCALE GENOMIC DNA]</scope>
    <source>
        <strain evidence="2 3">APW6</strain>
    </source>
</reference>
<dbReference type="InterPro" id="IPR052204">
    <property type="entry name" value="PpiC/parvulin_rotamase"/>
</dbReference>
<dbReference type="SUPFAM" id="SSF52821">
    <property type="entry name" value="Rhodanese/Cell cycle control phosphatase"/>
    <property type="match status" value="1"/>
</dbReference>
<dbReference type="PROSITE" id="PS50206">
    <property type="entry name" value="RHODANESE_3"/>
    <property type="match status" value="1"/>
</dbReference>
<keyword evidence="3" id="KW-1185">Reference proteome</keyword>
<name>A0ABT7LMA3_9BURK</name>
<dbReference type="InterPro" id="IPR036873">
    <property type="entry name" value="Rhodanese-like_dom_sf"/>
</dbReference>
<evidence type="ECO:0000313" key="2">
    <source>
        <dbReference type="EMBL" id="MDL5033280.1"/>
    </source>
</evidence>
<evidence type="ECO:0000313" key="3">
    <source>
        <dbReference type="Proteomes" id="UP001238603"/>
    </source>
</evidence>
<dbReference type="PANTHER" id="PTHR43629:SF2">
    <property type="entry name" value="RHODANESE-LIKE_PPIC DOMAIN-CONTAINING PROTEIN 12, CHLOROPLASTIC"/>
    <property type="match status" value="1"/>
</dbReference>